<dbReference type="EMBL" id="NIDE01000001">
    <property type="protein sequence ID" value="OWK46663.1"/>
    <property type="molecule type" value="Genomic_DNA"/>
</dbReference>
<organism evidence="1 2">
    <name type="scientific">Fimbriiglobus ruber</name>
    <dbReference type="NCBI Taxonomy" id="1908690"/>
    <lineage>
        <taxon>Bacteria</taxon>
        <taxon>Pseudomonadati</taxon>
        <taxon>Planctomycetota</taxon>
        <taxon>Planctomycetia</taxon>
        <taxon>Gemmatales</taxon>
        <taxon>Gemmataceae</taxon>
        <taxon>Fimbriiglobus</taxon>
    </lineage>
</organism>
<dbReference type="Proteomes" id="UP000214646">
    <property type="component" value="Unassembled WGS sequence"/>
</dbReference>
<name>A0A225E0C4_9BACT</name>
<reference evidence="2" key="1">
    <citation type="submission" date="2017-06" db="EMBL/GenBank/DDBJ databases">
        <title>Genome analysis of Fimbriiglobus ruber SP5, the first member of the order Planctomycetales with confirmed chitinolytic capability.</title>
        <authorList>
            <person name="Ravin N.V."/>
            <person name="Rakitin A.L."/>
            <person name="Ivanova A.A."/>
            <person name="Beletsky A.V."/>
            <person name="Kulichevskaya I.S."/>
            <person name="Mardanov A.V."/>
            <person name="Dedysh S.N."/>
        </authorList>
    </citation>
    <scope>NUCLEOTIDE SEQUENCE [LARGE SCALE GENOMIC DNA]</scope>
    <source>
        <strain evidence="2">SP5</strain>
    </source>
</reference>
<evidence type="ECO:0000313" key="2">
    <source>
        <dbReference type="Proteomes" id="UP000214646"/>
    </source>
</evidence>
<dbReference type="RefSeq" id="WP_202973853.1">
    <property type="nucleotide sequence ID" value="NZ_NIDE01000001.1"/>
</dbReference>
<comment type="caution">
    <text evidence="1">The sequence shown here is derived from an EMBL/GenBank/DDBJ whole genome shotgun (WGS) entry which is preliminary data.</text>
</comment>
<keyword evidence="2" id="KW-1185">Reference proteome</keyword>
<protein>
    <submittedName>
        <fullName evidence="1">Uncharacterized protein</fullName>
    </submittedName>
</protein>
<sequence>MAVSLCNHQRRLTVNQYPLAERKLIYRVLHKHLTQHPELMDGTFLDDLQTDLQRAAQAEEVDIADHGAWDEWLGNAVTSCAVRVAKRQVIA</sequence>
<accession>A0A225E0C4</accession>
<evidence type="ECO:0000313" key="1">
    <source>
        <dbReference type="EMBL" id="OWK46663.1"/>
    </source>
</evidence>
<dbReference type="AlphaFoldDB" id="A0A225E0C4"/>
<gene>
    <name evidence="1" type="ORF">FRUB_00362</name>
</gene>
<proteinExistence type="predicted"/>